<dbReference type="Proteomes" id="UP000030321">
    <property type="component" value="Unassembled WGS sequence"/>
</dbReference>
<sequence>MDASQYYPDVFQRMIDKIQTHIDNTNPSLENVLYQGYF</sequence>
<accession>A0A0A1W0G2</accession>
<comment type="caution">
    <text evidence="1">The sequence shown here is derived from an EMBL/GenBank/DDBJ whole genome shotgun (WGS) entry which is preliminary data.</text>
</comment>
<dbReference type="Pfam" id="PF09549">
    <property type="entry name" value="RE_Bpu10I"/>
    <property type="match status" value="1"/>
</dbReference>
<evidence type="ECO:0000313" key="2">
    <source>
        <dbReference type="Proteomes" id="UP000030321"/>
    </source>
</evidence>
<dbReference type="EMBL" id="BBPA01000070">
    <property type="protein sequence ID" value="GAL95319.1"/>
    <property type="molecule type" value="Genomic_DNA"/>
</dbReference>
<dbReference type="InterPro" id="IPR018577">
    <property type="entry name" value="Restrct_endonuc_II_Bpu10I"/>
</dbReference>
<dbReference type="AlphaFoldDB" id="A0A0A1W0G2"/>
<proteinExistence type="predicted"/>
<protein>
    <submittedName>
        <fullName evidence="1">Uncharacterized protein</fullName>
    </submittedName>
</protein>
<organism evidence="1 2">
    <name type="scientific">Microcystis aeruginosa NIES-44</name>
    <dbReference type="NCBI Taxonomy" id="449439"/>
    <lineage>
        <taxon>Bacteria</taxon>
        <taxon>Bacillati</taxon>
        <taxon>Cyanobacteriota</taxon>
        <taxon>Cyanophyceae</taxon>
        <taxon>Oscillatoriophycideae</taxon>
        <taxon>Chroococcales</taxon>
        <taxon>Microcystaceae</taxon>
        <taxon>Microcystis</taxon>
    </lineage>
</organism>
<evidence type="ECO:0000313" key="1">
    <source>
        <dbReference type="EMBL" id="GAL95319.1"/>
    </source>
</evidence>
<reference evidence="2" key="1">
    <citation type="journal article" date="2015" name="Genome">
        <title>Whole Genome Sequence of the Non-Microcystin-Producing Microcystis aeruginosa Strain NIES-44.</title>
        <authorList>
            <person name="Okano K."/>
            <person name="Miyata N."/>
            <person name="Ozaki Y."/>
        </authorList>
    </citation>
    <scope>NUCLEOTIDE SEQUENCE [LARGE SCALE GENOMIC DNA]</scope>
    <source>
        <strain evidence="2">NIES-44</strain>
    </source>
</reference>
<name>A0A0A1W0G2_MICAE</name>
<gene>
    <name evidence="1" type="ORF">N44_04174</name>
</gene>